<dbReference type="Proteomes" id="UP000240568">
    <property type="component" value="Segment"/>
</dbReference>
<evidence type="ECO:0000313" key="2">
    <source>
        <dbReference type="Proteomes" id="UP000240568"/>
    </source>
</evidence>
<keyword evidence="2" id="KW-1185">Reference proteome</keyword>
<accession>A0A2H4IAZ4</accession>
<name>A0A2H4IAZ4_9CAUD</name>
<organism evidence="1 2">
    <name type="scientific">Erwinia phage vB_EamM_Y3</name>
    <dbReference type="NCBI Taxonomy" id="1983553"/>
    <lineage>
        <taxon>Viruses</taxon>
        <taxon>Duplodnaviria</taxon>
        <taxon>Heunggongvirae</taxon>
        <taxon>Uroviricota</taxon>
        <taxon>Caudoviricetes</taxon>
        <taxon>Sasquatchvirus</taxon>
        <taxon>Sasquatchvirus Y3</taxon>
    </lineage>
</organism>
<reference evidence="1 2" key="1">
    <citation type="submission" date="2017-04" db="EMBL/GenBank/DDBJ databases">
        <authorList>
            <person name="Afonso C.L."/>
            <person name="Miller P.J."/>
            <person name="Scott M.A."/>
            <person name="Spackman E."/>
            <person name="Goraichik I."/>
            <person name="Dimitrov K.M."/>
            <person name="Suarez D.L."/>
            <person name="Swayne D.E."/>
        </authorList>
    </citation>
    <scope>NUCLEOTIDE SEQUENCE [LARGE SCALE GENOMIC DNA]</scope>
</reference>
<gene>
    <name evidence="1" type="ORF">Y3_083</name>
</gene>
<sequence>MISNKGTSLVEINGLFASAIPLNTMHIGLFKGSVPRLEDALTVTPGTPNSTLISLATAFTNMGIVQANYLGSIVCPAMTPVINVDARTVTLPLSALSQSVLGLAGGTPTYFVLRQCSVAAASQSWAGFNSTGYINNLIIGTVGTDSSDAELRFIGGNIVAGQTYRLLDLNFQL</sequence>
<protein>
    <submittedName>
        <fullName evidence="1">Uncharacterized protein</fullName>
    </submittedName>
</protein>
<dbReference type="EMBL" id="KY984068">
    <property type="protein sequence ID" value="ARW58723.1"/>
    <property type="molecule type" value="Genomic_DNA"/>
</dbReference>
<proteinExistence type="predicted"/>
<evidence type="ECO:0000313" key="1">
    <source>
        <dbReference type="EMBL" id="ARW58723.1"/>
    </source>
</evidence>